<dbReference type="Pfam" id="PF00293">
    <property type="entry name" value="NUDIX"/>
    <property type="match status" value="1"/>
</dbReference>
<dbReference type="InterPro" id="IPR015797">
    <property type="entry name" value="NUDIX_hydrolase-like_dom_sf"/>
</dbReference>
<dbReference type="EMBL" id="BAAAFZ010000092">
    <property type="protein sequence ID" value="GAA0603803.1"/>
    <property type="molecule type" value="Genomic_DNA"/>
</dbReference>
<dbReference type="PROSITE" id="PS51462">
    <property type="entry name" value="NUDIX"/>
    <property type="match status" value="1"/>
</dbReference>
<evidence type="ECO:0000256" key="10">
    <source>
        <dbReference type="RuleBase" id="RU003476"/>
    </source>
</evidence>
<keyword evidence="7" id="KW-0460">Magnesium</keyword>
<dbReference type="PRINTS" id="PR00502">
    <property type="entry name" value="NUDIXFAMILY"/>
</dbReference>
<gene>
    <name evidence="13" type="primary">nudC</name>
    <name evidence="13" type="ORF">GCM10009416_46780</name>
</gene>
<evidence type="ECO:0000256" key="4">
    <source>
        <dbReference type="ARBA" id="ARBA00012381"/>
    </source>
</evidence>
<dbReference type="RefSeq" id="WP_343897850.1">
    <property type="nucleotide sequence ID" value="NZ_BAAAFZ010000092.1"/>
</dbReference>
<dbReference type="InterPro" id="IPR050241">
    <property type="entry name" value="NAD-cap_RNA_hydrolase_NudC"/>
</dbReference>
<evidence type="ECO:0000256" key="6">
    <source>
        <dbReference type="ARBA" id="ARBA00022801"/>
    </source>
</evidence>
<keyword evidence="14" id="KW-1185">Reference proteome</keyword>
<dbReference type="Gene3D" id="3.90.79.20">
    <property type="match status" value="1"/>
</dbReference>
<dbReference type="PROSITE" id="PS00893">
    <property type="entry name" value="NUDIX_BOX"/>
    <property type="match status" value="1"/>
</dbReference>
<evidence type="ECO:0000256" key="2">
    <source>
        <dbReference type="ARBA" id="ARBA00001947"/>
    </source>
</evidence>
<dbReference type="PANTHER" id="PTHR42904:SF6">
    <property type="entry name" value="NAD-CAPPED RNA HYDROLASE NUDT12"/>
    <property type="match status" value="1"/>
</dbReference>
<evidence type="ECO:0000313" key="14">
    <source>
        <dbReference type="Proteomes" id="UP001501588"/>
    </source>
</evidence>
<comment type="similarity">
    <text evidence="3">Belongs to the Nudix hydrolase family. NudC subfamily.</text>
</comment>
<comment type="cofactor">
    <cofactor evidence="2">
        <name>Zn(2+)</name>
        <dbReference type="ChEBI" id="CHEBI:29105"/>
    </cofactor>
</comment>
<evidence type="ECO:0000256" key="8">
    <source>
        <dbReference type="ARBA" id="ARBA00023027"/>
    </source>
</evidence>
<dbReference type="Pfam" id="PF09297">
    <property type="entry name" value="Zn_ribbon_NUD"/>
    <property type="match status" value="1"/>
</dbReference>
<dbReference type="EC" id="3.6.1.22" evidence="4"/>
<evidence type="ECO:0000313" key="13">
    <source>
        <dbReference type="EMBL" id="GAA0603803.1"/>
    </source>
</evidence>
<evidence type="ECO:0000256" key="1">
    <source>
        <dbReference type="ARBA" id="ARBA00001946"/>
    </source>
</evidence>
<name>A0ABN1G4I9_9PROT</name>
<evidence type="ECO:0000256" key="5">
    <source>
        <dbReference type="ARBA" id="ARBA00022723"/>
    </source>
</evidence>
<comment type="caution">
    <text evidence="13">The sequence shown here is derived from an EMBL/GenBank/DDBJ whole genome shotgun (WGS) entry which is preliminary data.</text>
</comment>
<keyword evidence="8" id="KW-0520">NAD</keyword>
<proteinExistence type="inferred from homology"/>
<dbReference type="Gene3D" id="3.90.79.10">
    <property type="entry name" value="Nucleoside Triphosphate Pyrophosphohydrolase"/>
    <property type="match status" value="1"/>
</dbReference>
<dbReference type="InterPro" id="IPR015376">
    <property type="entry name" value="Znr_NADH_PPase"/>
</dbReference>
<reference evidence="13 14" key="1">
    <citation type="journal article" date="2019" name="Int. J. Syst. Evol. Microbiol.">
        <title>The Global Catalogue of Microorganisms (GCM) 10K type strain sequencing project: providing services to taxonomists for standard genome sequencing and annotation.</title>
        <authorList>
            <consortium name="The Broad Institute Genomics Platform"/>
            <consortium name="The Broad Institute Genome Sequencing Center for Infectious Disease"/>
            <person name="Wu L."/>
            <person name="Ma J."/>
        </authorList>
    </citation>
    <scope>NUCLEOTIDE SEQUENCE [LARGE SCALE GENOMIC DNA]</scope>
    <source>
        <strain evidence="13 14">JCM 9933</strain>
    </source>
</reference>
<dbReference type="InterPro" id="IPR000086">
    <property type="entry name" value="NUDIX_hydrolase_dom"/>
</dbReference>
<keyword evidence="5" id="KW-0479">Metal-binding</keyword>
<protein>
    <recommendedName>
        <fullName evidence="4">NAD(+) diphosphatase</fullName>
        <ecNumber evidence="4">3.6.1.22</ecNumber>
    </recommendedName>
</protein>
<evidence type="ECO:0000256" key="11">
    <source>
        <dbReference type="SAM" id="MobiDB-lite"/>
    </source>
</evidence>
<dbReference type="Proteomes" id="UP001501588">
    <property type="component" value="Unassembled WGS sequence"/>
</dbReference>
<comment type="cofactor">
    <cofactor evidence="1">
        <name>Mg(2+)</name>
        <dbReference type="ChEBI" id="CHEBI:18420"/>
    </cofactor>
</comment>
<keyword evidence="6 10" id="KW-0378">Hydrolase</keyword>
<sequence length="310" mass="33466">MLSVPASRPNAYTGSPLDRASGRREDQAFVAAALADPETLFAPVWRARSLMKGVEDGRPEAVLLTGAAAEAVRMAGGPWAFLGLWSGRPVFAVDCSGADDPLPLLPEGMGAFTDLRAVAGLLPEGEAAVLAHARGLMHWRVKHRFCGVCGSPCEPRSAGNATACTGCGAQHFPRTDPAVIMLVVRGGRALLGHSRRFPHARMFSTLAGFVEPGESLEEAVRREVEEETGVRVGDVRYHSSQPWPFPASIMLGFHAEGLSDELDIDPEELQDARWFTLAELRDPEAHGFALPRRDSIARRLIEDWMGQAAP</sequence>
<dbReference type="InterPro" id="IPR020084">
    <property type="entry name" value="NUDIX_hydrolase_CS"/>
</dbReference>
<dbReference type="InterPro" id="IPR015375">
    <property type="entry name" value="NADH_PPase-like_N"/>
</dbReference>
<accession>A0ABN1G4I9</accession>
<comment type="catalytic activity">
    <reaction evidence="9">
        <text>a 5'-end NAD(+)-phospho-ribonucleoside in mRNA + H2O = a 5'-end phospho-adenosine-phospho-ribonucleoside in mRNA + beta-nicotinamide D-ribonucleotide + 2 H(+)</text>
        <dbReference type="Rhea" id="RHEA:60876"/>
        <dbReference type="Rhea" id="RHEA-COMP:15698"/>
        <dbReference type="Rhea" id="RHEA-COMP:15719"/>
        <dbReference type="ChEBI" id="CHEBI:14649"/>
        <dbReference type="ChEBI" id="CHEBI:15377"/>
        <dbReference type="ChEBI" id="CHEBI:15378"/>
        <dbReference type="ChEBI" id="CHEBI:144029"/>
        <dbReference type="ChEBI" id="CHEBI:144051"/>
    </reaction>
    <physiologicalReaction direction="left-to-right" evidence="9">
        <dbReference type="Rhea" id="RHEA:60877"/>
    </physiologicalReaction>
</comment>
<dbReference type="Pfam" id="PF09296">
    <property type="entry name" value="NUDIX-like"/>
    <property type="match status" value="1"/>
</dbReference>
<evidence type="ECO:0000256" key="9">
    <source>
        <dbReference type="ARBA" id="ARBA00023679"/>
    </source>
</evidence>
<dbReference type="InterPro" id="IPR020476">
    <property type="entry name" value="Nudix_hydrolase"/>
</dbReference>
<evidence type="ECO:0000259" key="12">
    <source>
        <dbReference type="PROSITE" id="PS51462"/>
    </source>
</evidence>
<evidence type="ECO:0000256" key="7">
    <source>
        <dbReference type="ARBA" id="ARBA00022842"/>
    </source>
</evidence>
<dbReference type="CDD" id="cd03429">
    <property type="entry name" value="NUDIX_NADH_pyrophosphatase_Nudt13"/>
    <property type="match status" value="1"/>
</dbReference>
<feature type="domain" description="Nudix hydrolase" evidence="12">
    <location>
        <begin position="173"/>
        <end position="302"/>
    </location>
</feature>
<dbReference type="InterPro" id="IPR049734">
    <property type="entry name" value="NudC-like_C"/>
</dbReference>
<dbReference type="SUPFAM" id="SSF55811">
    <property type="entry name" value="Nudix"/>
    <property type="match status" value="1"/>
</dbReference>
<dbReference type="PANTHER" id="PTHR42904">
    <property type="entry name" value="NUDIX HYDROLASE, NUDC SUBFAMILY"/>
    <property type="match status" value="1"/>
</dbReference>
<evidence type="ECO:0000256" key="3">
    <source>
        <dbReference type="ARBA" id="ARBA00009595"/>
    </source>
</evidence>
<feature type="region of interest" description="Disordered" evidence="11">
    <location>
        <begin position="1"/>
        <end position="20"/>
    </location>
</feature>
<organism evidence="13 14">
    <name type="scientific">Craurococcus roseus</name>
    <dbReference type="NCBI Taxonomy" id="77585"/>
    <lineage>
        <taxon>Bacteria</taxon>
        <taxon>Pseudomonadati</taxon>
        <taxon>Pseudomonadota</taxon>
        <taxon>Alphaproteobacteria</taxon>
        <taxon>Acetobacterales</taxon>
        <taxon>Acetobacteraceae</taxon>
        <taxon>Craurococcus</taxon>
    </lineage>
</organism>
<dbReference type="NCBIfam" id="NF001299">
    <property type="entry name" value="PRK00241.1"/>
    <property type="match status" value="1"/>
</dbReference>